<reference evidence="3 4" key="1">
    <citation type="submission" date="2020-06" db="EMBL/GenBank/DDBJ databases">
        <title>Genome mining for natural products.</title>
        <authorList>
            <person name="Zhang B."/>
            <person name="Shi J."/>
            <person name="Ge H."/>
        </authorList>
    </citation>
    <scope>NUCLEOTIDE SEQUENCE [LARGE SCALE GENOMIC DNA]</scope>
    <source>
        <strain evidence="3 4">NA00687</strain>
    </source>
</reference>
<gene>
    <name evidence="3" type="ORF">HUT08_27670</name>
</gene>
<evidence type="ECO:0000259" key="2">
    <source>
        <dbReference type="Pfam" id="PF13828"/>
    </source>
</evidence>
<evidence type="ECO:0000313" key="4">
    <source>
        <dbReference type="Proteomes" id="UP000509303"/>
    </source>
</evidence>
<dbReference type="RefSeq" id="WP_176164400.1">
    <property type="nucleotide sequence ID" value="NZ_CP054929.1"/>
</dbReference>
<organism evidence="3 4">
    <name type="scientific">Streptomyces buecherae</name>
    <dbReference type="NCBI Taxonomy" id="2763006"/>
    <lineage>
        <taxon>Bacteria</taxon>
        <taxon>Bacillati</taxon>
        <taxon>Actinomycetota</taxon>
        <taxon>Actinomycetes</taxon>
        <taxon>Kitasatosporales</taxon>
        <taxon>Streptomycetaceae</taxon>
        <taxon>Streptomyces</taxon>
    </lineage>
</organism>
<keyword evidence="4" id="KW-1185">Reference proteome</keyword>
<feature type="domain" description="DUF4190" evidence="2">
    <location>
        <begin position="10"/>
        <end position="72"/>
    </location>
</feature>
<keyword evidence="1" id="KW-1133">Transmembrane helix</keyword>
<sequence length="115" mass="11538">MWRPNNAQGTAALVLGIVGLVLFFSIVFGIVLGTLAIIFGALGRGKARRGEANNGGAALAGIITGIVACAASAAMIFVYAVTGVDEDDEGERDEPYGSTALVRAQVLAEGSVGGA</sequence>
<dbReference type="Pfam" id="PF13828">
    <property type="entry name" value="DUF4190"/>
    <property type="match status" value="1"/>
</dbReference>
<proteinExistence type="predicted"/>
<dbReference type="AlphaFoldDB" id="A0A7H8NDY4"/>
<feature type="transmembrane region" description="Helical" evidence="1">
    <location>
        <begin position="12"/>
        <end position="43"/>
    </location>
</feature>
<keyword evidence="1" id="KW-0472">Membrane</keyword>
<evidence type="ECO:0000256" key="1">
    <source>
        <dbReference type="SAM" id="Phobius"/>
    </source>
</evidence>
<accession>A0A7H8NDY4</accession>
<dbReference type="InterPro" id="IPR025241">
    <property type="entry name" value="DUF4190"/>
</dbReference>
<protein>
    <submittedName>
        <fullName evidence="3">DUF4190 domain-containing protein</fullName>
    </submittedName>
</protein>
<dbReference type="Proteomes" id="UP000509303">
    <property type="component" value="Chromosome"/>
</dbReference>
<name>A0A7H8NDY4_9ACTN</name>
<evidence type="ECO:0000313" key="3">
    <source>
        <dbReference type="EMBL" id="QKW52689.1"/>
    </source>
</evidence>
<dbReference type="EMBL" id="CP054929">
    <property type="protein sequence ID" value="QKW52689.1"/>
    <property type="molecule type" value="Genomic_DNA"/>
</dbReference>
<feature type="transmembrane region" description="Helical" evidence="1">
    <location>
        <begin position="55"/>
        <end position="81"/>
    </location>
</feature>
<keyword evidence="1" id="KW-0812">Transmembrane</keyword>